<accession>A0AA36MYI5</accession>
<organism evidence="1 2">
    <name type="scientific">Effrenium voratum</name>
    <dbReference type="NCBI Taxonomy" id="2562239"/>
    <lineage>
        <taxon>Eukaryota</taxon>
        <taxon>Sar</taxon>
        <taxon>Alveolata</taxon>
        <taxon>Dinophyceae</taxon>
        <taxon>Suessiales</taxon>
        <taxon>Symbiodiniaceae</taxon>
        <taxon>Effrenium</taxon>
    </lineage>
</organism>
<dbReference type="EMBL" id="CAUJNA010001005">
    <property type="protein sequence ID" value="CAJ1383343.1"/>
    <property type="molecule type" value="Genomic_DNA"/>
</dbReference>
<name>A0AA36MYI5_9DINO</name>
<comment type="caution">
    <text evidence="1">The sequence shown here is derived from an EMBL/GenBank/DDBJ whole genome shotgun (WGS) entry which is preliminary data.</text>
</comment>
<protein>
    <submittedName>
        <fullName evidence="1">Uncharacterized protein</fullName>
    </submittedName>
</protein>
<gene>
    <name evidence="1" type="ORF">EVOR1521_LOCUS10487</name>
</gene>
<proteinExistence type="predicted"/>
<keyword evidence="2" id="KW-1185">Reference proteome</keyword>
<sequence>MWESPEWARHSRRILQKRVAFATLFEARALQTLTKHVGAKRDRQTGSKCQCLARPRVHRKIPRPFRARVALSFLSRAGNSACKSSKKRNRNKKPVLQRFLHCRLVK</sequence>
<dbReference type="Proteomes" id="UP001178507">
    <property type="component" value="Unassembled WGS sequence"/>
</dbReference>
<evidence type="ECO:0000313" key="1">
    <source>
        <dbReference type="EMBL" id="CAJ1383343.1"/>
    </source>
</evidence>
<evidence type="ECO:0000313" key="2">
    <source>
        <dbReference type="Proteomes" id="UP001178507"/>
    </source>
</evidence>
<dbReference type="AlphaFoldDB" id="A0AA36MYI5"/>
<reference evidence="1" key="1">
    <citation type="submission" date="2023-08" db="EMBL/GenBank/DDBJ databases">
        <authorList>
            <person name="Chen Y."/>
            <person name="Shah S."/>
            <person name="Dougan E. K."/>
            <person name="Thang M."/>
            <person name="Chan C."/>
        </authorList>
    </citation>
    <scope>NUCLEOTIDE SEQUENCE</scope>
</reference>